<dbReference type="Pfam" id="PF12686">
    <property type="entry name" value="DUF3800"/>
    <property type="match status" value="1"/>
</dbReference>
<evidence type="ECO:0000313" key="1">
    <source>
        <dbReference type="EMBL" id="AWH87037.1"/>
    </source>
</evidence>
<gene>
    <name evidence="1" type="ORF">HYN59_14685</name>
</gene>
<evidence type="ECO:0008006" key="3">
    <source>
        <dbReference type="Google" id="ProtNLM"/>
    </source>
</evidence>
<accession>A0A2S1R340</accession>
<protein>
    <recommendedName>
        <fullName evidence="3">DUF3800 domain-containing protein</fullName>
    </recommendedName>
</protein>
<dbReference type="Proteomes" id="UP000244929">
    <property type="component" value="Chromosome"/>
</dbReference>
<name>A0A2S1R340_9FLAO</name>
<organism evidence="1 2">
    <name type="scientific">Flavobacterium album</name>
    <dbReference type="NCBI Taxonomy" id="2175091"/>
    <lineage>
        <taxon>Bacteria</taxon>
        <taxon>Pseudomonadati</taxon>
        <taxon>Bacteroidota</taxon>
        <taxon>Flavobacteriia</taxon>
        <taxon>Flavobacteriales</taxon>
        <taxon>Flavobacteriaceae</taxon>
        <taxon>Flavobacterium</taxon>
    </lineage>
</organism>
<sequence>MLNPKLDFETPYTFYYDETNNIRTFYVRENDFNYTFTANFVLGGLAIEGEVPDVKDLIDSFKLQKTAKEVKFGLIAHGDFLDCLKSRKLTLYLKFLNETNVYFHFSSLNILFWSLVDIVDSAIVDTETIHKFGPDYIMHLKNDLYKLARLEIDLVVQLFYHYGYPNIKPESLTDFVQKLMEVFAPYKDKPEFRPGIEALNDILQKAVAKGSLPFVMDDEDHILLKDFSQFYLHPLYTFTTSSHIFDNEEEIIKILDGYRILDKGEEFNGFAFVDSLDSPLTQLSDVMVGFMGKYTQYRNTHSAAEIENDIMDLEPLQVVNLQLFIDVLQKSVEKNPAFHHETDAISEIGKLHLIRHVLRLKKIRENILDQ</sequence>
<reference evidence="1 2" key="1">
    <citation type="submission" date="2018-04" db="EMBL/GenBank/DDBJ databases">
        <title>Genome sequencing of Flavobacterium sp. HYN0059.</title>
        <authorList>
            <person name="Yi H."/>
            <person name="Baek C."/>
        </authorList>
    </citation>
    <scope>NUCLEOTIDE SEQUENCE [LARGE SCALE GENOMIC DNA]</scope>
    <source>
        <strain evidence="1 2">HYN0059</strain>
    </source>
</reference>
<keyword evidence="2" id="KW-1185">Reference proteome</keyword>
<evidence type="ECO:0000313" key="2">
    <source>
        <dbReference type="Proteomes" id="UP000244929"/>
    </source>
</evidence>
<dbReference type="OrthoDB" id="7541663at2"/>
<dbReference type="KEGG" id="falb:HYN59_14685"/>
<proteinExistence type="predicted"/>
<dbReference type="EMBL" id="CP029186">
    <property type="protein sequence ID" value="AWH87037.1"/>
    <property type="molecule type" value="Genomic_DNA"/>
</dbReference>
<dbReference type="AlphaFoldDB" id="A0A2S1R340"/>
<dbReference type="InterPro" id="IPR024524">
    <property type="entry name" value="DUF3800"/>
</dbReference>